<sequence>MDYGCCTDPCRLSGHSLDLKVVGYEITCCSCNQTCFQDWVTKAALSSRKCCLWFCLVLTVNLFALIGNVECVDDPGSSRSKLPKTMSTDTWRWCLGLIYIVAIAGIWIAASYIVQSVVDGGVSPFLITYICNSLFVVYIPIVEFARYFEDSIDSMWSKLKGEDGANSKQTADLESVNLLQRGEQEASAASSQSLTRLPEDNLASDADSPVHTELGVADCSKGLDAKGRWTRARTARVSMLVCPFWFLAQLTFNLSLRYTTVTSNTILSSTSTLFTFLVALVFLGEMFTWLKLISVLLCIAGTIIVSLADSGSTLNAIATNPLLGDFLSIVSAGLYAVYITLIRKKLPDEKEGQGQVSMAQFLGFLGLFNMLFFLPVALVLNFAKLEPFHKLSWEQVGLIVGKGLLDNVLSDYLWAKAILLTTTTVATAGLTIQVPIAALVDTLTGHAPHLLNYIGAAAVLVGFAGINIPSDALQPSQHEQETPIVSMVDDPLHSPSDRNCTDDV</sequence>
<name>A0ACD5Z7H8_AVESA</name>
<evidence type="ECO:0000313" key="1">
    <source>
        <dbReference type="EnsemblPlants" id="AVESA.00010b.r2.6CG1142130.2.CDS"/>
    </source>
</evidence>
<reference evidence="1" key="1">
    <citation type="submission" date="2021-05" db="EMBL/GenBank/DDBJ databases">
        <authorList>
            <person name="Scholz U."/>
            <person name="Mascher M."/>
            <person name="Fiebig A."/>
        </authorList>
    </citation>
    <scope>NUCLEOTIDE SEQUENCE [LARGE SCALE GENOMIC DNA]</scope>
</reference>
<evidence type="ECO:0000313" key="2">
    <source>
        <dbReference type="Proteomes" id="UP001732700"/>
    </source>
</evidence>
<proteinExistence type="predicted"/>
<keyword evidence="2" id="KW-1185">Reference proteome</keyword>
<dbReference type="Proteomes" id="UP001732700">
    <property type="component" value="Chromosome 6C"/>
</dbReference>
<reference evidence="1" key="2">
    <citation type="submission" date="2025-09" db="UniProtKB">
        <authorList>
            <consortium name="EnsemblPlants"/>
        </authorList>
    </citation>
    <scope>IDENTIFICATION</scope>
</reference>
<protein>
    <submittedName>
        <fullName evidence="1">Uncharacterized protein</fullName>
    </submittedName>
</protein>
<dbReference type="EnsemblPlants" id="AVESA.00010b.r2.6CG1142130.2">
    <property type="protein sequence ID" value="AVESA.00010b.r2.6CG1142130.2.CDS"/>
    <property type="gene ID" value="AVESA.00010b.r2.6CG1142130"/>
</dbReference>
<accession>A0ACD5Z7H8</accession>
<organism evidence="1 2">
    <name type="scientific">Avena sativa</name>
    <name type="common">Oat</name>
    <dbReference type="NCBI Taxonomy" id="4498"/>
    <lineage>
        <taxon>Eukaryota</taxon>
        <taxon>Viridiplantae</taxon>
        <taxon>Streptophyta</taxon>
        <taxon>Embryophyta</taxon>
        <taxon>Tracheophyta</taxon>
        <taxon>Spermatophyta</taxon>
        <taxon>Magnoliopsida</taxon>
        <taxon>Liliopsida</taxon>
        <taxon>Poales</taxon>
        <taxon>Poaceae</taxon>
        <taxon>BOP clade</taxon>
        <taxon>Pooideae</taxon>
        <taxon>Poodae</taxon>
        <taxon>Poeae</taxon>
        <taxon>Poeae Chloroplast Group 1 (Aveneae type)</taxon>
        <taxon>Aveninae</taxon>
        <taxon>Avena</taxon>
    </lineage>
</organism>